<dbReference type="AlphaFoldDB" id="A0AAN8KDW4"/>
<feature type="transmembrane region" description="Helical" evidence="7">
    <location>
        <begin position="135"/>
        <end position="158"/>
    </location>
</feature>
<dbReference type="InterPro" id="IPR039714">
    <property type="entry name" value="TMEM134"/>
</dbReference>
<keyword evidence="9" id="KW-1185">Reference proteome</keyword>
<dbReference type="PANTHER" id="PTHR13558">
    <property type="entry name" value="TRANSMEMBRANE PROTEIN 134"/>
    <property type="match status" value="1"/>
</dbReference>
<evidence type="ECO:0008006" key="10">
    <source>
        <dbReference type="Google" id="ProtNLM"/>
    </source>
</evidence>
<name>A0AAN8KDW4_PATCE</name>
<accession>A0AAN8KDW4</accession>
<gene>
    <name evidence="8" type="ORF">SNE40_003267</name>
</gene>
<sequence>MTNADYSIDDAFDSDEEDKIKLYGATSDSSSSARGPKIRPKEIPNFPDGIEEDVNGSGGGSIPLQEFQIHQGQNAPLIKKEDRKSKHSFYPGLHGATSSHSLATTWSSETIVSTKSFGSYDSWLRHPKVRENWRLVVGSIALTVIGIALIISGIGILASSNRGIHCLVFFVIGLICFIPGVYHLVIICFAVQGRPGYSFYNLPTFK</sequence>
<evidence type="ECO:0000256" key="3">
    <source>
        <dbReference type="ARBA" id="ARBA00022692"/>
    </source>
</evidence>
<protein>
    <recommendedName>
        <fullName evidence="10">Transmembrane protein 134</fullName>
    </recommendedName>
</protein>
<reference evidence="8 9" key="1">
    <citation type="submission" date="2024-01" db="EMBL/GenBank/DDBJ databases">
        <title>The genome of the rayed Mediterranean limpet Patella caerulea (Linnaeus, 1758).</title>
        <authorList>
            <person name="Anh-Thu Weber A."/>
            <person name="Halstead-Nussloch G."/>
        </authorList>
    </citation>
    <scope>NUCLEOTIDE SEQUENCE [LARGE SCALE GENOMIC DNA]</scope>
    <source>
        <strain evidence="8">AATW-2023a</strain>
        <tissue evidence="8">Whole specimen</tissue>
    </source>
</reference>
<dbReference type="Proteomes" id="UP001347796">
    <property type="component" value="Unassembled WGS sequence"/>
</dbReference>
<evidence type="ECO:0000256" key="1">
    <source>
        <dbReference type="ARBA" id="ARBA00004141"/>
    </source>
</evidence>
<comment type="caution">
    <text evidence="8">The sequence shown here is derived from an EMBL/GenBank/DDBJ whole genome shotgun (WGS) entry which is preliminary data.</text>
</comment>
<dbReference type="PANTHER" id="PTHR13558:SF1">
    <property type="entry name" value="TRANSMEMBRANE PROTEIN 134"/>
    <property type="match status" value="1"/>
</dbReference>
<keyword evidence="3 7" id="KW-0812">Transmembrane</keyword>
<proteinExistence type="inferred from homology"/>
<evidence type="ECO:0000256" key="4">
    <source>
        <dbReference type="ARBA" id="ARBA00022989"/>
    </source>
</evidence>
<keyword evidence="4 7" id="KW-1133">Transmembrane helix</keyword>
<evidence type="ECO:0000256" key="6">
    <source>
        <dbReference type="SAM" id="MobiDB-lite"/>
    </source>
</evidence>
<dbReference type="Pfam" id="PF05915">
    <property type="entry name" value="TMEM_230_134"/>
    <property type="match status" value="1"/>
</dbReference>
<comment type="similarity">
    <text evidence="2">Belongs to the TMEM134/TMEM230 family.</text>
</comment>
<dbReference type="InterPro" id="IPR008590">
    <property type="entry name" value="TMEM_230/134"/>
</dbReference>
<dbReference type="EMBL" id="JAZGQO010000002">
    <property type="protein sequence ID" value="KAK6191624.1"/>
    <property type="molecule type" value="Genomic_DNA"/>
</dbReference>
<organism evidence="8 9">
    <name type="scientific">Patella caerulea</name>
    <name type="common">Rayed Mediterranean limpet</name>
    <dbReference type="NCBI Taxonomy" id="87958"/>
    <lineage>
        <taxon>Eukaryota</taxon>
        <taxon>Metazoa</taxon>
        <taxon>Spiralia</taxon>
        <taxon>Lophotrochozoa</taxon>
        <taxon>Mollusca</taxon>
        <taxon>Gastropoda</taxon>
        <taxon>Patellogastropoda</taxon>
        <taxon>Patelloidea</taxon>
        <taxon>Patellidae</taxon>
        <taxon>Patella</taxon>
    </lineage>
</organism>
<evidence type="ECO:0000256" key="5">
    <source>
        <dbReference type="ARBA" id="ARBA00023136"/>
    </source>
</evidence>
<comment type="subcellular location">
    <subcellularLocation>
        <location evidence="1">Membrane</location>
        <topology evidence="1">Multi-pass membrane protein</topology>
    </subcellularLocation>
</comment>
<dbReference type="GO" id="GO:0016020">
    <property type="term" value="C:membrane"/>
    <property type="evidence" value="ECO:0007669"/>
    <property type="project" value="UniProtKB-SubCell"/>
</dbReference>
<keyword evidence="5 7" id="KW-0472">Membrane</keyword>
<evidence type="ECO:0000256" key="7">
    <source>
        <dbReference type="SAM" id="Phobius"/>
    </source>
</evidence>
<feature type="transmembrane region" description="Helical" evidence="7">
    <location>
        <begin position="164"/>
        <end position="191"/>
    </location>
</feature>
<evidence type="ECO:0000313" key="8">
    <source>
        <dbReference type="EMBL" id="KAK6191624.1"/>
    </source>
</evidence>
<evidence type="ECO:0000313" key="9">
    <source>
        <dbReference type="Proteomes" id="UP001347796"/>
    </source>
</evidence>
<evidence type="ECO:0000256" key="2">
    <source>
        <dbReference type="ARBA" id="ARBA00007743"/>
    </source>
</evidence>
<feature type="region of interest" description="Disordered" evidence="6">
    <location>
        <begin position="22"/>
        <end position="47"/>
    </location>
</feature>